<evidence type="ECO:0000313" key="2">
    <source>
        <dbReference type="EMBL" id="KAK9509217.1"/>
    </source>
</evidence>
<evidence type="ECO:0000256" key="1">
    <source>
        <dbReference type="SAM" id="Phobius"/>
    </source>
</evidence>
<dbReference type="Proteomes" id="UP001461498">
    <property type="component" value="Unassembled WGS sequence"/>
</dbReference>
<reference evidence="2 3" key="1">
    <citation type="submission" date="2022-12" db="EMBL/GenBank/DDBJ databases">
        <title>Chromosome-level genome assembly of true bugs.</title>
        <authorList>
            <person name="Ma L."/>
            <person name="Li H."/>
        </authorList>
    </citation>
    <scope>NUCLEOTIDE SEQUENCE [LARGE SCALE GENOMIC DNA]</scope>
    <source>
        <strain evidence="2">Lab_2022b</strain>
    </source>
</reference>
<keyword evidence="3" id="KW-1185">Reference proteome</keyword>
<name>A0AAW1DJU6_9HEMI</name>
<dbReference type="AlphaFoldDB" id="A0AAW1DJU6"/>
<accession>A0AAW1DJU6</accession>
<keyword evidence="1" id="KW-0812">Transmembrane</keyword>
<gene>
    <name evidence="2" type="ORF">O3M35_006578</name>
</gene>
<evidence type="ECO:0000313" key="3">
    <source>
        <dbReference type="Proteomes" id="UP001461498"/>
    </source>
</evidence>
<keyword evidence="1" id="KW-1133">Transmembrane helix</keyword>
<proteinExistence type="predicted"/>
<protein>
    <submittedName>
        <fullName evidence="2">Uncharacterized protein</fullName>
    </submittedName>
</protein>
<keyword evidence="1" id="KW-0472">Membrane</keyword>
<comment type="caution">
    <text evidence="2">The sequence shown here is derived from an EMBL/GenBank/DDBJ whole genome shotgun (WGS) entry which is preliminary data.</text>
</comment>
<dbReference type="EMBL" id="JAPXFL010000003">
    <property type="protein sequence ID" value="KAK9509217.1"/>
    <property type="molecule type" value="Genomic_DNA"/>
</dbReference>
<sequence length="332" mass="37760">MKRNFLASTIKVTNFYLFVILIINFQIVSCENDLTNLNIIENQINSIKQNITTITNVAKDLINNLKSLTTNESNILVNDLENLSILKCDDNKLISILNKLNEIKDNIKSLNSGLELDNNIKEIIIKLGNVINEIDINSKVINLDKNNSNETVSECVQAILDQDYIKALDKFKLISDNDIHLIVDEFSSKVNNSYDLILIFSRQINNVNRMYLLYKSLTDKMMNINDDCQIIKLSRMINDEIISCGNCLPHIIINSGNLIKKLTGKNKKILGNRYDVDTASILTNGGKFDEIIVIASVRAYITYFTEIKLKGSTYNYVCTPNIKYQHVGNHNQ</sequence>
<feature type="transmembrane region" description="Helical" evidence="1">
    <location>
        <begin position="12"/>
        <end position="29"/>
    </location>
</feature>
<organism evidence="2 3">
    <name type="scientific">Rhynocoris fuscipes</name>
    <dbReference type="NCBI Taxonomy" id="488301"/>
    <lineage>
        <taxon>Eukaryota</taxon>
        <taxon>Metazoa</taxon>
        <taxon>Ecdysozoa</taxon>
        <taxon>Arthropoda</taxon>
        <taxon>Hexapoda</taxon>
        <taxon>Insecta</taxon>
        <taxon>Pterygota</taxon>
        <taxon>Neoptera</taxon>
        <taxon>Paraneoptera</taxon>
        <taxon>Hemiptera</taxon>
        <taxon>Heteroptera</taxon>
        <taxon>Panheteroptera</taxon>
        <taxon>Cimicomorpha</taxon>
        <taxon>Reduviidae</taxon>
        <taxon>Harpactorinae</taxon>
        <taxon>Harpactorini</taxon>
        <taxon>Rhynocoris</taxon>
    </lineage>
</organism>